<organism evidence="2 3">
    <name type="scientific">Richelia sinica FACHB-800</name>
    <dbReference type="NCBI Taxonomy" id="1357546"/>
    <lineage>
        <taxon>Bacteria</taxon>
        <taxon>Bacillati</taxon>
        <taxon>Cyanobacteriota</taxon>
        <taxon>Cyanophyceae</taxon>
        <taxon>Nostocales</taxon>
        <taxon>Nostocaceae</taxon>
        <taxon>Richelia</taxon>
    </lineage>
</organism>
<feature type="signal peptide" evidence="1">
    <location>
        <begin position="1"/>
        <end position="28"/>
    </location>
</feature>
<reference evidence="2" key="1">
    <citation type="submission" date="2017-04" db="EMBL/GenBank/DDBJ databases">
        <title>Genome deletions in a multicellular cyanobacterial endosymbiont for morphological adaptation in marine diatoms.</title>
        <authorList>
            <person name="Wang Y."/>
            <person name="Gao H."/>
            <person name="Li R."/>
            <person name="Xu X."/>
        </authorList>
    </citation>
    <scope>NUCLEOTIDE SEQUENCE</scope>
    <source>
        <strain evidence="2">FACHB 800</strain>
    </source>
</reference>
<dbReference type="EMBL" id="CP021056">
    <property type="protein sequence ID" value="QXE21638.1"/>
    <property type="molecule type" value="Genomic_DNA"/>
</dbReference>
<dbReference type="KEGG" id="rsin:B6N60_00315"/>
<dbReference type="AlphaFoldDB" id="A0A975T536"/>
<keyword evidence="1" id="KW-0732">Signal</keyword>
<proteinExistence type="predicted"/>
<sequence>MKTRSGSLALILSLAVPLWTSLQTQAFAKLPFPDGEYFNPQNGEVRWHLTLWEEKNKYFYKNTDLQSEKKICLTNGTASGNKNRSVFTWRNKGYKYQIAWRPQDPDVVRLQVINPSGKTILNELLKRQPGEFEDPNATKC</sequence>
<keyword evidence="3" id="KW-1185">Reference proteome</keyword>
<dbReference type="Proteomes" id="UP000683511">
    <property type="component" value="Chromosome"/>
</dbReference>
<name>A0A975T536_9NOST</name>
<feature type="chain" id="PRO_5037217496" evidence="1">
    <location>
        <begin position="29"/>
        <end position="140"/>
    </location>
</feature>
<evidence type="ECO:0000313" key="3">
    <source>
        <dbReference type="Proteomes" id="UP000683511"/>
    </source>
</evidence>
<accession>A0A975T536</accession>
<protein>
    <submittedName>
        <fullName evidence="2">Uncharacterized protein</fullName>
    </submittedName>
</protein>
<dbReference type="RefSeq" id="WP_190606036.1">
    <property type="nucleotide sequence ID" value="NZ_CP021056.1"/>
</dbReference>
<gene>
    <name evidence="2" type="ORF">B6N60_00315</name>
</gene>
<evidence type="ECO:0000313" key="2">
    <source>
        <dbReference type="EMBL" id="QXE21638.1"/>
    </source>
</evidence>
<evidence type="ECO:0000256" key="1">
    <source>
        <dbReference type="SAM" id="SignalP"/>
    </source>
</evidence>